<evidence type="ECO:0000313" key="3">
    <source>
        <dbReference type="Proteomes" id="UP001289374"/>
    </source>
</evidence>
<organism evidence="2 3">
    <name type="scientific">Sesamum angolense</name>
    <dbReference type="NCBI Taxonomy" id="2727404"/>
    <lineage>
        <taxon>Eukaryota</taxon>
        <taxon>Viridiplantae</taxon>
        <taxon>Streptophyta</taxon>
        <taxon>Embryophyta</taxon>
        <taxon>Tracheophyta</taxon>
        <taxon>Spermatophyta</taxon>
        <taxon>Magnoliopsida</taxon>
        <taxon>eudicotyledons</taxon>
        <taxon>Gunneridae</taxon>
        <taxon>Pentapetalae</taxon>
        <taxon>asterids</taxon>
        <taxon>lamiids</taxon>
        <taxon>Lamiales</taxon>
        <taxon>Pedaliaceae</taxon>
        <taxon>Sesamum</taxon>
    </lineage>
</organism>
<proteinExistence type="predicted"/>
<evidence type="ECO:0000313" key="2">
    <source>
        <dbReference type="EMBL" id="KAK4384439.1"/>
    </source>
</evidence>
<gene>
    <name evidence="2" type="ORF">Sango_3061400</name>
</gene>
<dbReference type="EMBL" id="JACGWL010000132">
    <property type="protein sequence ID" value="KAK4384439.1"/>
    <property type="molecule type" value="Genomic_DNA"/>
</dbReference>
<protein>
    <recommendedName>
        <fullName evidence="1">Retrovirus-related Pol polyprotein from transposon TNT 1-94-like beta-barrel domain-containing protein</fullName>
    </recommendedName>
</protein>
<dbReference type="InterPro" id="IPR054722">
    <property type="entry name" value="PolX-like_BBD"/>
</dbReference>
<sequence>MTMKSTFEVWNFLKQDYNFFIGNSKDLSKISLAALMNALQEQEQKTLMRSERESDTSIVPKVKIGNGEYIVVKGKGTMAIESISGAKFIKDVLFVPNISQKLLGVGHFIQKGFSVVFESNQYVIKDANDNDVFKVQTKGKSFALVPLASFSSYLGVLSRAGWRLSACDWRLHVPRHGQLYAVVGSLPAGRIG</sequence>
<dbReference type="AlphaFoldDB" id="A0AAE1TAG8"/>
<dbReference type="Proteomes" id="UP001289374">
    <property type="component" value="Unassembled WGS sequence"/>
</dbReference>
<evidence type="ECO:0000259" key="1">
    <source>
        <dbReference type="Pfam" id="PF22936"/>
    </source>
</evidence>
<name>A0AAE1TAG8_9LAMI</name>
<feature type="domain" description="Retrovirus-related Pol polyprotein from transposon TNT 1-94-like beta-barrel" evidence="1">
    <location>
        <begin position="60"/>
        <end position="113"/>
    </location>
</feature>
<comment type="caution">
    <text evidence="2">The sequence shown here is derived from an EMBL/GenBank/DDBJ whole genome shotgun (WGS) entry which is preliminary data.</text>
</comment>
<keyword evidence="3" id="KW-1185">Reference proteome</keyword>
<reference evidence="2" key="1">
    <citation type="submission" date="2020-06" db="EMBL/GenBank/DDBJ databases">
        <authorList>
            <person name="Li T."/>
            <person name="Hu X."/>
            <person name="Zhang T."/>
            <person name="Song X."/>
            <person name="Zhang H."/>
            <person name="Dai N."/>
            <person name="Sheng W."/>
            <person name="Hou X."/>
            <person name="Wei L."/>
        </authorList>
    </citation>
    <scope>NUCLEOTIDE SEQUENCE</scope>
    <source>
        <strain evidence="2">K16</strain>
        <tissue evidence="2">Leaf</tissue>
    </source>
</reference>
<dbReference type="Pfam" id="PF22936">
    <property type="entry name" value="Pol_BBD"/>
    <property type="match status" value="1"/>
</dbReference>
<accession>A0AAE1TAG8</accession>
<reference evidence="2" key="2">
    <citation type="journal article" date="2024" name="Plant">
        <title>Genomic evolution and insights into agronomic trait innovations of Sesamum species.</title>
        <authorList>
            <person name="Miao H."/>
            <person name="Wang L."/>
            <person name="Qu L."/>
            <person name="Liu H."/>
            <person name="Sun Y."/>
            <person name="Le M."/>
            <person name="Wang Q."/>
            <person name="Wei S."/>
            <person name="Zheng Y."/>
            <person name="Lin W."/>
            <person name="Duan Y."/>
            <person name="Cao H."/>
            <person name="Xiong S."/>
            <person name="Wang X."/>
            <person name="Wei L."/>
            <person name="Li C."/>
            <person name="Ma Q."/>
            <person name="Ju M."/>
            <person name="Zhao R."/>
            <person name="Li G."/>
            <person name="Mu C."/>
            <person name="Tian Q."/>
            <person name="Mei H."/>
            <person name="Zhang T."/>
            <person name="Gao T."/>
            <person name="Zhang H."/>
        </authorList>
    </citation>
    <scope>NUCLEOTIDE SEQUENCE</scope>
    <source>
        <strain evidence="2">K16</strain>
    </source>
</reference>